<dbReference type="Gene3D" id="1.25.40.10">
    <property type="entry name" value="Tetratricopeptide repeat domain"/>
    <property type="match status" value="1"/>
</dbReference>
<name>A0A7V5IZV1_UNCKA</name>
<feature type="coiled-coil region" evidence="2">
    <location>
        <begin position="190"/>
        <end position="221"/>
    </location>
</feature>
<dbReference type="PROSITE" id="PS50005">
    <property type="entry name" value="TPR"/>
    <property type="match status" value="1"/>
</dbReference>
<evidence type="ECO:0000256" key="1">
    <source>
        <dbReference type="PROSITE-ProRule" id="PRU00339"/>
    </source>
</evidence>
<dbReference type="EMBL" id="DRNS01000015">
    <property type="protein sequence ID" value="HHH14112.1"/>
    <property type="molecule type" value="Genomic_DNA"/>
</dbReference>
<evidence type="ECO:0000313" key="3">
    <source>
        <dbReference type="EMBL" id="HHH14112.1"/>
    </source>
</evidence>
<organism evidence="3">
    <name type="scientific">candidate division WWE3 bacterium</name>
    <dbReference type="NCBI Taxonomy" id="2053526"/>
    <lineage>
        <taxon>Bacteria</taxon>
        <taxon>Katanobacteria</taxon>
    </lineage>
</organism>
<keyword evidence="1" id="KW-0802">TPR repeat</keyword>
<dbReference type="SMART" id="SM00028">
    <property type="entry name" value="TPR"/>
    <property type="match status" value="1"/>
</dbReference>
<comment type="caution">
    <text evidence="3">The sequence shown here is derived from an EMBL/GenBank/DDBJ whole genome shotgun (WGS) entry which is preliminary data.</text>
</comment>
<sequence>MDYSDLEKEAVQLALKGEWEKAIEINKKILSLGHETAGVYNRLGKSYSELGMWHEAINSFSKALELDPLNSVAKRGLTNAKMNKKAGINTKTFNQDSLVHDASTSRILSIPLKNKSLNLEHTFKLVKGGDDFYLLVDTTDNRQIKRVSRKYLNLKQDLDPKELDVSVIEYDEKNLKVKVSSSVAVFRAEKQEIEPELKLKKKEIEEEKKEIQKMFEEIEEEN</sequence>
<dbReference type="SUPFAM" id="SSF48452">
    <property type="entry name" value="TPR-like"/>
    <property type="match status" value="1"/>
</dbReference>
<evidence type="ECO:0000256" key="2">
    <source>
        <dbReference type="SAM" id="Coils"/>
    </source>
</evidence>
<reference evidence="3" key="1">
    <citation type="journal article" date="2020" name="mSystems">
        <title>Genome- and Community-Level Interaction Insights into Carbon Utilization and Element Cycling Functions of Hydrothermarchaeota in Hydrothermal Sediment.</title>
        <authorList>
            <person name="Zhou Z."/>
            <person name="Liu Y."/>
            <person name="Xu W."/>
            <person name="Pan J."/>
            <person name="Luo Z.H."/>
            <person name="Li M."/>
        </authorList>
    </citation>
    <scope>NUCLEOTIDE SEQUENCE [LARGE SCALE GENOMIC DNA]</scope>
    <source>
        <strain evidence="3">HyVt-517</strain>
    </source>
</reference>
<dbReference type="AlphaFoldDB" id="A0A7V5IZV1"/>
<dbReference type="Pfam" id="PF00515">
    <property type="entry name" value="TPR_1"/>
    <property type="match status" value="1"/>
</dbReference>
<dbReference type="PROSITE" id="PS50293">
    <property type="entry name" value="TPR_REGION"/>
    <property type="match status" value="1"/>
</dbReference>
<feature type="repeat" description="TPR" evidence="1">
    <location>
        <begin position="37"/>
        <end position="70"/>
    </location>
</feature>
<dbReference type="Proteomes" id="UP000886106">
    <property type="component" value="Unassembled WGS sequence"/>
</dbReference>
<gene>
    <name evidence="3" type="ORF">ENJ78_00195</name>
</gene>
<protein>
    <submittedName>
        <fullName evidence="3">Tetratricopeptide repeat protein</fullName>
    </submittedName>
</protein>
<keyword evidence="2" id="KW-0175">Coiled coil</keyword>
<dbReference type="InterPro" id="IPR019734">
    <property type="entry name" value="TPR_rpt"/>
</dbReference>
<proteinExistence type="predicted"/>
<accession>A0A7V5IZV1</accession>
<dbReference type="InterPro" id="IPR011990">
    <property type="entry name" value="TPR-like_helical_dom_sf"/>
</dbReference>